<reference evidence="2" key="1">
    <citation type="journal article" date="2021" name="Genome Biol. Evol.">
        <title>A High-Quality Reference Genome for a Parasitic Bivalve with Doubly Uniparental Inheritance (Bivalvia: Unionida).</title>
        <authorList>
            <person name="Smith C.H."/>
        </authorList>
    </citation>
    <scope>NUCLEOTIDE SEQUENCE</scope>
    <source>
        <strain evidence="2">CHS0354</strain>
    </source>
</reference>
<feature type="compositionally biased region" description="Polar residues" evidence="1">
    <location>
        <begin position="309"/>
        <end position="318"/>
    </location>
</feature>
<feature type="compositionally biased region" description="Polar residues" evidence="1">
    <location>
        <begin position="1353"/>
        <end position="1363"/>
    </location>
</feature>
<feature type="compositionally biased region" description="Basic and acidic residues" evidence="1">
    <location>
        <begin position="1368"/>
        <end position="1378"/>
    </location>
</feature>
<dbReference type="PROSITE" id="PS00018">
    <property type="entry name" value="EF_HAND_1"/>
    <property type="match status" value="1"/>
</dbReference>
<protein>
    <submittedName>
        <fullName evidence="2">Uncharacterized protein</fullName>
    </submittedName>
</protein>
<dbReference type="InterPro" id="IPR018247">
    <property type="entry name" value="EF_Hand_1_Ca_BS"/>
</dbReference>
<keyword evidence="3" id="KW-1185">Reference proteome</keyword>
<dbReference type="Proteomes" id="UP001195483">
    <property type="component" value="Unassembled WGS sequence"/>
</dbReference>
<feature type="region of interest" description="Disordered" evidence="1">
    <location>
        <begin position="300"/>
        <end position="319"/>
    </location>
</feature>
<name>A0AAE0VIW9_9BIVA</name>
<reference evidence="2" key="3">
    <citation type="submission" date="2023-05" db="EMBL/GenBank/DDBJ databases">
        <authorList>
            <person name="Smith C.H."/>
        </authorList>
    </citation>
    <scope>NUCLEOTIDE SEQUENCE</scope>
    <source>
        <strain evidence="2">CHS0354</strain>
        <tissue evidence="2">Mantle</tissue>
    </source>
</reference>
<evidence type="ECO:0000313" key="3">
    <source>
        <dbReference type="Proteomes" id="UP001195483"/>
    </source>
</evidence>
<organism evidence="2 3">
    <name type="scientific">Potamilus streckersoni</name>
    <dbReference type="NCBI Taxonomy" id="2493646"/>
    <lineage>
        <taxon>Eukaryota</taxon>
        <taxon>Metazoa</taxon>
        <taxon>Spiralia</taxon>
        <taxon>Lophotrochozoa</taxon>
        <taxon>Mollusca</taxon>
        <taxon>Bivalvia</taxon>
        <taxon>Autobranchia</taxon>
        <taxon>Heteroconchia</taxon>
        <taxon>Palaeoheterodonta</taxon>
        <taxon>Unionida</taxon>
        <taxon>Unionoidea</taxon>
        <taxon>Unionidae</taxon>
        <taxon>Ambleminae</taxon>
        <taxon>Lampsilini</taxon>
        <taxon>Potamilus</taxon>
    </lineage>
</organism>
<reference evidence="2" key="2">
    <citation type="journal article" date="2021" name="Genome Biol. Evol.">
        <title>Developing a high-quality reference genome for a parasitic bivalve with doubly uniparental inheritance (Bivalvia: Unionida).</title>
        <authorList>
            <person name="Smith C.H."/>
        </authorList>
    </citation>
    <scope>NUCLEOTIDE SEQUENCE</scope>
    <source>
        <strain evidence="2">CHS0354</strain>
        <tissue evidence="2">Mantle</tissue>
    </source>
</reference>
<accession>A0AAE0VIW9</accession>
<comment type="caution">
    <text evidence="2">The sequence shown here is derived from an EMBL/GenBank/DDBJ whole genome shotgun (WGS) entry which is preliminary data.</text>
</comment>
<feature type="region of interest" description="Disordered" evidence="1">
    <location>
        <begin position="1346"/>
        <end position="1436"/>
    </location>
</feature>
<evidence type="ECO:0000256" key="1">
    <source>
        <dbReference type="SAM" id="MobiDB-lite"/>
    </source>
</evidence>
<sequence>MTTATSGDETIVSSTTGKNEDSRESAVGGDKGRPQPGRLLINQDGTPFLTGDGIPSSQKCIMMPDENGQMKMFIVPTETPTCAENKVFIVAPLGQSSWKVKTAVGDERAVTSKRNQDDAINSKTVTSVEGTLSKVTHVHAISSKSTKVSYPSKSGLTSSKSAIHQDSALRSLLNEKPSNVSTVKITETTNPKLVTSKPSTASIKPKAVTTFAATKIVMPDGRIFTTLLPSPASASSLKPGDILTVQHGSDGNILIRQAPESIPVATKVTTSSALTVGSSLLSGISVAPKMSAIVNGLSEHTNESRELTSSHTTSSDANPVSKLSVIPVVKNVQVSSSPGTSAVSSKLSVPDISPPEKPYPMLLFSHEAATRIGMKKTTDLLNSCATKNTDNTTDTLSNQGHIMTSGNTSNIPVTSQNPNVSQIGLTSIFSSVAQSSKATDVNKSSVKPPQIRNCSTTQSSEVKVNTFPVLLVSNGTSAPTILVPANFVPPTSVTQSQMTSPVTKSLIPTSVSVSQASKGASQITSSMMLPTSTVKGLVTMPSSVVSQVSKVTILNPCVTSSATANGLISMPPSGTASQVSKVANHIPYVTVSTKGLTPISVTSGVSQVSRIVQNTNVLIPPSILSQNSQNLSIPAYAYAKISAPQLTTASTPAKVQTISWPRSTHPESILKTVAVTLPNFTHSAASPQVTPSVPLHTLTSVTRTLNHTESVENKKSESIKDEIRIDSVFSLSHIPEETTAMTNEDVKLRKCGEKDEKEEDFSKTKVSALDGSNSHVVSKKDVRDVLRLAISRKHAQGMEELNSGKSAESPGDKLKISGKKFRSISKRDVAALKHNSKTNVESLKELCKPCYVVLRKFHFRQSTVSAKYAAIYRTDRCRRNCREKALRKIIKRKRIVMEALHKAVTSVEKERKFISDVKRQANYQSCNSGDEVESQDKDARSVFSARSMPVTNVDKVSLPNNQTDAKNSSQNSRSLLFSASTMISDLVEKVRKTDMRNTVSISKPYTKSPAPLSVKTPIVVAVESSSRDRISSSVSSSGPLPGIPVMVRLPTTTASSTSQVSLSQSCLSSPSPANAQLSIPNSTGTFLPMKPTLHMNQVTSGTKVLTLTNQPTKPSQTGSTTILTSKPVIAKPSTTVTNLQSTISQVFTPQTSSNPIPVMVSPSPGQSLMTRLPPSGVMPSTVASKSTSGMQQRYYLIKVDNKNILIPANMSQQQPRAYIIPQKDSAVMPMGMQGKDSSISTTKGNITLVSVLPTGNKANQNVGSVSLCGTSASGPTQGKIVNPPNTPALRSSCPAIRVKSEPRREGYGDEESTIKRNEIWIKKEPVTSGYGDEGNSDLSSVRQIKHQNEQVRQRSVSGKGDSSGTKRKCLEDKEDRANRIKSMRLQSSAGEADFYSEVRESGEGKVAGSSDTNATNEISEHDGSKSLLTESGLSSHEDKIRRLKQLMQEKIKALEEFKRQRHLTADDKN</sequence>
<proteinExistence type="predicted"/>
<feature type="region of interest" description="Disordered" evidence="1">
    <location>
        <begin position="1"/>
        <end position="55"/>
    </location>
</feature>
<evidence type="ECO:0000313" key="2">
    <source>
        <dbReference type="EMBL" id="KAK3578552.1"/>
    </source>
</evidence>
<dbReference type="EMBL" id="JAEAOA010001506">
    <property type="protein sequence ID" value="KAK3578552.1"/>
    <property type="molecule type" value="Genomic_DNA"/>
</dbReference>
<feature type="compositionally biased region" description="Polar residues" evidence="1">
    <location>
        <begin position="1"/>
        <end position="17"/>
    </location>
</feature>
<gene>
    <name evidence="2" type="ORF">CHS0354_025263</name>
</gene>